<dbReference type="InterPro" id="IPR022764">
    <property type="entry name" value="Peptidase_S54_rhomboid_dom"/>
</dbReference>
<dbReference type="AlphaFoldDB" id="A0A8J4WL17"/>
<keyword evidence="3 7" id="KW-0812">Transmembrane</keyword>
<feature type="transmembrane region" description="Helical" evidence="7">
    <location>
        <begin position="337"/>
        <end position="355"/>
    </location>
</feature>
<dbReference type="Pfam" id="PF01694">
    <property type="entry name" value="Rhomboid"/>
    <property type="match status" value="1"/>
</dbReference>
<dbReference type="Gene3D" id="1.10.238.10">
    <property type="entry name" value="EF-hand"/>
    <property type="match status" value="1"/>
</dbReference>
<sequence>MHMSTSRKDKNLLKYLDKYDADGIPLTELKNLLGESDLPQRQISVLVKAADTNEDQRITYDEFVRQHDFSFAPSFPNQLISEDDYTLKRLRIRKRVLNRAVMAIDPSAGRRHQQDVIVSSGYDTPDAYNWGEADVDNYIEAYDCRPPPIFIPLITLAEIGVFIYYGLLHTWDTDPYNDVSATSGVPINSPLIYDPRKRHEAWRFLTYMFIHNGYIHLAFNCLLQLVLGTLLELVHKFWRCGLVYLFGVIAGSLAHSVSDPFVLLAGASGGCYALIGAHLASIIMNWKAMQDKWLDNPVNFLSSGVVRLILIILLGGGDTGLAIYARFKNPHASRVGFSAHLGGFVAGVLLGIPILRNLEVEKWEKVCFWVCIVLYTCFVAAAILFNGFCMRINRCPASIY</sequence>
<dbReference type="InterPro" id="IPR035952">
    <property type="entry name" value="Rhomboid-like_sf"/>
</dbReference>
<keyword evidence="10" id="KW-1185">Reference proteome</keyword>
<dbReference type="PANTHER" id="PTHR45840:SF2">
    <property type="entry name" value="PROTEIN RHOMBOID-RELATED"/>
    <property type="match status" value="1"/>
</dbReference>
<accession>A0A8J4WL17</accession>
<dbReference type="PROSITE" id="PS00018">
    <property type="entry name" value="EF_HAND_1"/>
    <property type="match status" value="1"/>
</dbReference>
<evidence type="ECO:0000256" key="3">
    <source>
        <dbReference type="ARBA" id="ARBA00022692"/>
    </source>
</evidence>
<comment type="caution">
    <text evidence="9">The sequence shown here is derived from an EMBL/GenBank/DDBJ whole genome shotgun (WGS) entry which is preliminary data.</text>
</comment>
<protein>
    <submittedName>
        <fullName evidence="9">Rhomboid protein</fullName>
    </submittedName>
</protein>
<feature type="transmembrane region" description="Helical" evidence="7">
    <location>
        <begin position="204"/>
        <end position="225"/>
    </location>
</feature>
<keyword evidence="4" id="KW-0106">Calcium</keyword>
<dbReference type="EMBL" id="LUCH01000135">
    <property type="protein sequence ID" value="KAF5405996.1"/>
    <property type="molecule type" value="Genomic_DNA"/>
</dbReference>
<feature type="transmembrane region" description="Helical" evidence="7">
    <location>
        <begin position="261"/>
        <end position="284"/>
    </location>
</feature>
<evidence type="ECO:0000259" key="8">
    <source>
        <dbReference type="Pfam" id="PF01694"/>
    </source>
</evidence>
<proteinExistence type="inferred from homology"/>
<evidence type="ECO:0000256" key="5">
    <source>
        <dbReference type="ARBA" id="ARBA00022989"/>
    </source>
</evidence>
<evidence type="ECO:0000256" key="2">
    <source>
        <dbReference type="ARBA" id="ARBA00009045"/>
    </source>
</evidence>
<feature type="transmembrane region" description="Helical" evidence="7">
    <location>
        <begin position="305"/>
        <end position="325"/>
    </location>
</feature>
<evidence type="ECO:0000256" key="7">
    <source>
        <dbReference type="SAM" id="Phobius"/>
    </source>
</evidence>
<keyword evidence="5 7" id="KW-1133">Transmembrane helix</keyword>
<evidence type="ECO:0000256" key="1">
    <source>
        <dbReference type="ARBA" id="ARBA00004141"/>
    </source>
</evidence>
<evidence type="ECO:0000256" key="4">
    <source>
        <dbReference type="ARBA" id="ARBA00022837"/>
    </source>
</evidence>
<feature type="transmembrane region" description="Helical" evidence="7">
    <location>
        <begin position="237"/>
        <end position="255"/>
    </location>
</feature>
<evidence type="ECO:0000313" key="10">
    <source>
        <dbReference type="Proteomes" id="UP000748531"/>
    </source>
</evidence>
<evidence type="ECO:0000313" key="9">
    <source>
        <dbReference type="EMBL" id="KAF5405996.1"/>
    </source>
</evidence>
<feature type="transmembrane region" description="Helical" evidence="7">
    <location>
        <begin position="367"/>
        <end position="388"/>
    </location>
</feature>
<dbReference type="PANTHER" id="PTHR45840">
    <property type="entry name" value="RHOMBOID-RELATED PROTEIN"/>
    <property type="match status" value="1"/>
</dbReference>
<evidence type="ECO:0000256" key="6">
    <source>
        <dbReference type="ARBA" id="ARBA00023136"/>
    </source>
</evidence>
<dbReference type="GO" id="GO:0004252">
    <property type="term" value="F:serine-type endopeptidase activity"/>
    <property type="evidence" value="ECO:0007669"/>
    <property type="project" value="InterPro"/>
</dbReference>
<name>A0A8J4WL17_9TREM</name>
<dbReference type="InterPro" id="IPR018247">
    <property type="entry name" value="EF_Hand_1_Ca_BS"/>
</dbReference>
<reference evidence="9" key="1">
    <citation type="submission" date="2019-05" db="EMBL/GenBank/DDBJ databases">
        <title>Annotation for the trematode Paragonimus heterotremus.</title>
        <authorList>
            <person name="Choi Y.-J."/>
        </authorList>
    </citation>
    <scope>NUCLEOTIDE SEQUENCE</scope>
    <source>
        <strain evidence="9">LC</strain>
    </source>
</reference>
<keyword evidence="6 7" id="KW-0472">Membrane</keyword>
<dbReference type="InterPro" id="IPR051739">
    <property type="entry name" value="Rhomboid_IM_Serine_Proteases"/>
</dbReference>
<comment type="similarity">
    <text evidence="2">Belongs to the peptidase S54 family.</text>
</comment>
<dbReference type="SUPFAM" id="SSF47473">
    <property type="entry name" value="EF-hand"/>
    <property type="match status" value="1"/>
</dbReference>
<comment type="subcellular location">
    <subcellularLocation>
        <location evidence="1">Membrane</location>
        <topology evidence="1">Multi-pass membrane protein</topology>
    </subcellularLocation>
</comment>
<dbReference type="Proteomes" id="UP000748531">
    <property type="component" value="Unassembled WGS sequence"/>
</dbReference>
<dbReference type="OrthoDB" id="418595at2759"/>
<organism evidence="9 10">
    <name type="scientific">Paragonimus heterotremus</name>
    <dbReference type="NCBI Taxonomy" id="100268"/>
    <lineage>
        <taxon>Eukaryota</taxon>
        <taxon>Metazoa</taxon>
        <taxon>Spiralia</taxon>
        <taxon>Lophotrochozoa</taxon>
        <taxon>Platyhelminthes</taxon>
        <taxon>Trematoda</taxon>
        <taxon>Digenea</taxon>
        <taxon>Plagiorchiida</taxon>
        <taxon>Troglotremata</taxon>
        <taxon>Troglotrematidae</taxon>
        <taxon>Paragonimus</taxon>
    </lineage>
</organism>
<dbReference type="InterPro" id="IPR011992">
    <property type="entry name" value="EF-hand-dom_pair"/>
</dbReference>
<dbReference type="Gene3D" id="1.20.1540.10">
    <property type="entry name" value="Rhomboid-like"/>
    <property type="match status" value="1"/>
</dbReference>
<feature type="domain" description="Peptidase S54 rhomboid" evidence="8">
    <location>
        <begin position="199"/>
        <end position="356"/>
    </location>
</feature>
<gene>
    <name evidence="9" type="ORF">PHET_00458</name>
</gene>
<dbReference type="GO" id="GO:0016020">
    <property type="term" value="C:membrane"/>
    <property type="evidence" value="ECO:0007669"/>
    <property type="project" value="UniProtKB-SubCell"/>
</dbReference>
<dbReference type="SUPFAM" id="SSF144091">
    <property type="entry name" value="Rhomboid-like"/>
    <property type="match status" value="1"/>
</dbReference>